<dbReference type="EMBL" id="KI296018">
    <property type="protein sequence ID" value="ESA02032.1"/>
    <property type="molecule type" value="Genomic_DNA"/>
</dbReference>
<gene>
    <name evidence="1" type="ORF">GLOINDRAFT_739</name>
</gene>
<dbReference type="VEuPathDB" id="FungiDB:RhiirFUN_001235"/>
<evidence type="ECO:0000313" key="1">
    <source>
        <dbReference type="EMBL" id="ESA02032.1"/>
    </source>
</evidence>
<proteinExistence type="predicted"/>
<name>U9T3U8_RHIID</name>
<sequence>MFSYHQFLVVVNGKINSEFPTIGNKIYNENKRKRCWCFYTFLFLSTVLLLATPFGTSADTFSGISGGNLGGSLGENFGGSEWIDTLGGSSAQLFVENNLNGSRGYGPPKPSYHEEKLGKRKLDQTDFDSSSAIFGIVMTAFCQPLTYFSRPIQQLLT</sequence>
<dbReference type="AlphaFoldDB" id="U9T3U8"/>
<dbReference type="HOGENOM" id="CLU_1678854_0_0_1"/>
<accession>U9T3U8</accession>
<protein>
    <submittedName>
        <fullName evidence="1">Uncharacterized protein</fullName>
    </submittedName>
</protein>
<organism evidence="1">
    <name type="scientific">Rhizophagus irregularis (strain DAOM 181602 / DAOM 197198 / MUCL 43194)</name>
    <name type="common">Arbuscular mycorrhizal fungus</name>
    <name type="synonym">Glomus intraradices</name>
    <dbReference type="NCBI Taxonomy" id="747089"/>
    <lineage>
        <taxon>Eukaryota</taxon>
        <taxon>Fungi</taxon>
        <taxon>Fungi incertae sedis</taxon>
        <taxon>Mucoromycota</taxon>
        <taxon>Glomeromycotina</taxon>
        <taxon>Glomeromycetes</taxon>
        <taxon>Glomerales</taxon>
        <taxon>Glomeraceae</taxon>
        <taxon>Rhizophagus</taxon>
    </lineage>
</organism>
<reference evidence="1" key="1">
    <citation type="submission" date="2013-07" db="EMBL/GenBank/DDBJ databases">
        <title>The genome of an arbuscular mycorrhizal fungus provides insights into the evolution of the oldest plant symbiosis.</title>
        <authorList>
            <consortium name="DOE Joint Genome Institute"/>
            <person name="Tisserant E."/>
            <person name="Malbreil M."/>
            <person name="Kuo A."/>
            <person name="Kohler A."/>
            <person name="Symeonidi A."/>
            <person name="Balestrini R."/>
            <person name="Charron P."/>
            <person name="Duensing N."/>
            <person name="Frei-dit-Frey N."/>
            <person name="Gianinazzi-Pearson V."/>
            <person name="Gilbert B."/>
            <person name="Handa Y."/>
            <person name="Hijri M."/>
            <person name="Kaul R."/>
            <person name="Kawaguchi M."/>
            <person name="Krajinski F."/>
            <person name="Lammers P."/>
            <person name="Lapierre D."/>
            <person name="Masclaux F.G."/>
            <person name="Murat C."/>
            <person name="Morin E."/>
            <person name="Ndikumana S."/>
            <person name="Pagni M."/>
            <person name="Petitpierre D."/>
            <person name="Requena N."/>
            <person name="Rosikiewicz P."/>
            <person name="Riley R."/>
            <person name="Saito K."/>
            <person name="San Clemente H."/>
            <person name="Shapiro H."/>
            <person name="van Tuinen D."/>
            <person name="Becard G."/>
            <person name="Bonfante P."/>
            <person name="Paszkowski U."/>
            <person name="Shachar-Hill Y."/>
            <person name="Young J.P."/>
            <person name="Sanders I.R."/>
            <person name="Henrissat B."/>
            <person name="Rensing S.A."/>
            <person name="Grigoriev I.V."/>
            <person name="Corradi N."/>
            <person name="Roux C."/>
            <person name="Martin F."/>
        </authorList>
    </citation>
    <scope>NUCLEOTIDE SEQUENCE</scope>
    <source>
        <strain evidence="1">DAOM 197198</strain>
    </source>
</reference>